<dbReference type="OrthoDB" id="5951339at2"/>
<protein>
    <submittedName>
        <fullName evidence="1">Uncharacterized protein</fullName>
    </submittedName>
</protein>
<evidence type="ECO:0000313" key="2">
    <source>
        <dbReference type="Proteomes" id="UP000182987"/>
    </source>
</evidence>
<gene>
    <name evidence="1" type="ORF">BJI69_03000</name>
</gene>
<dbReference type="InterPro" id="IPR024079">
    <property type="entry name" value="MetalloPept_cat_dom_sf"/>
</dbReference>
<dbReference type="PATRIC" id="fig|1440763.5.peg.4113"/>
<name>A0A0G9H1D6_9GAMM</name>
<sequence length="322" mass="35368">MVARFDAAVAQLVSAEEGTIDALGRTKRSGADFSVQRRLNVDVSFPGDIRGSMYSGVFHGEAAVFTRAGDSLDATVMRNGDTEVMSFDATSEDLALVNQAPVSEAPEGARARRSLAPGHFEDPAAYTLHFHFLKHDDLLDRDVRELHARFVAWWLADMAVNVLSVESMRVSYWEKAPWVTSMAYGGADSLKQFEQTLKVMDPRYGLGVDQSYKHKYVLLTAGRPMPGTTGVAYEGGNEAIASIAGRSRIVAHEIGHMLGATHAAGETRGWWGCETNMLSISSRARADCLEYSSANRRAIRSYMRHGPDTYAPRRMMDAPSPE</sequence>
<evidence type="ECO:0000313" key="1">
    <source>
        <dbReference type="EMBL" id="APG02975.1"/>
    </source>
</evidence>
<dbReference type="Gene3D" id="3.40.390.10">
    <property type="entry name" value="Collagenase (Catalytic Domain)"/>
    <property type="match status" value="1"/>
</dbReference>
<dbReference type="Proteomes" id="UP000182987">
    <property type="component" value="Chromosome"/>
</dbReference>
<dbReference type="GO" id="GO:0008237">
    <property type="term" value="F:metallopeptidase activity"/>
    <property type="evidence" value="ECO:0007669"/>
    <property type="project" value="InterPro"/>
</dbReference>
<dbReference type="SUPFAM" id="SSF55486">
    <property type="entry name" value="Metalloproteases ('zincins'), catalytic domain"/>
    <property type="match status" value="1"/>
</dbReference>
<proteinExistence type="predicted"/>
<organism evidence="1 2">
    <name type="scientific">Luteibacter rhizovicinus DSM 16549</name>
    <dbReference type="NCBI Taxonomy" id="1440763"/>
    <lineage>
        <taxon>Bacteria</taxon>
        <taxon>Pseudomonadati</taxon>
        <taxon>Pseudomonadota</taxon>
        <taxon>Gammaproteobacteria</taxon>
        <taxon>Lysobacterales</taxon>
        <taxon>Rhodanobacteraceae</taxon>
        <taxon>Luteibacter</taxon>
    </lineage>
</organism>
<keyword evidence="2" id="KW-1185">Reference proteome</keyword>
<accession>A0A0G9H1D6</accession>
<reference evidence="2" key="1">
    <citation type="submission" date="2016-09" db="EMBL/GenBank/DDBJ databases">
        <authorList>
            <person name="Lysoe E."/>
        </authorList>
    </citation>
    <scope>NUCLEOTIDE SEQUENCE [LARGE SCALE GENOMIC DNA]</scope>
    <source>
        <strain evidence="2">LJ96T</strain>
    </source>
</reference>
<dbReference type="AlphaFoldDB" id="A0A0G9H1D6"/>
<dbReference type="RefSeq" id="WP_052767385.1">
    <property type="nucleotide sequence ID" value="NZ_CP017480.1"/>
</dbReference>
<dbReference type="KEGG" id="lrz:BJI69_03000"/>
<dbReference type="EMBL" id="CP017480">
    <property type="protein sequence ID" value="APG02975.1"/>
    <property type="molecule type" value="Genomic_DNA"/>
</dbReference>